<dbReference type="PANTHER" id="PTHR11096">
    <property type="entry name" value="RNA 3' TERMINAL PHOSPHATE CYCLASE"/>
    <property type="match status" value="1"/>
</dbReference>
<dbReference type="Gene3D" id="3.65.10.20">
    <property type="entry name" value="RNA 3'-terminal phosphate cyclase domain"/>
    <property type="match status" value="1"/>
</dbReference>
<dbReference type="VEuPathDB" id="FungiDB:MAN_05678"/>
<reference evidence="2 3" key="1">
    <citation type="journal article" date="2014" name="Proc. Natl. Acad. Sci. U.S.A.">
        <title>Trajectory and genomic determinants of fungal-pathogen speciation and host adaptation.</title>
        <authorList>
            <person name="Hu X."/>
            <person name="Xiao G."/>
            <person name="Zheng P."/>
            <person name="Shang Y."/>
            <person name="Su Y."/>
            <person name="Zhang X."/>
            <person name="Liu X."/>
            <person name="Zhan S."/>
            <person name="St Leger R.J."/>
            <person name="Wang C."/>
        </authorList>
    </citation>
    <scope>NUCLEOTIDE SEQUENCE [LARGE SCALE GENOMIC DNA]</scope>
    <source>
        <strain evidence="2 3">ARSEF 549</strain>
    </source>
</reference>
<dbReference type="InterPro" id="IPR023797">
    <property type="entry name" value="RNA3'_phos_cyclase_dom"/>
</dbReference>
<feature type="non-terminal residue" evidence="2">
    <location>
        <position position="1"/>
    </location>
</feature>
<dbReference type="EMBL" id="AZNF01000006">
    <property type="protein sequence ID" value="KID66019.1"/>
    <property type="molecule type" value="Genomic_DNA"/>
</dbReference>
<evidence type="ECO:0000313" key="2">
    <source>
        <dbReference type="EMBL" id="KID66019.1"/>
    </source>
</evidence>
<comment type="caution">
    <text evidence="2">The sequence shown here is derived from an EMBL/GenBank/DDBJ whole genome shotgun (WGS) entry which is preliminary data.</text>
</comment>
<dbReference type="InterPro" id="IPR036553">
    <property type="entry name" value="RPTC_insert"/>
</dbReference>
<dbReference type="Pfam" id="PF01137">
    <property type="entry name" value="RTC"/>
    <property type="match status" value="1"/>
</dbReference>
<gene>
    <name evidence="2" type="ORF">MAN_05678</name>
</gene>
<dbReference type="PANTHER" id="PTHR11096:SF0">
    <property type="entry name" value="RNA 3'-TERMINAL PHOSPHATE CYCLASE"/>
    <property type="match status" value="1"/>
</dbReference>
<protein>
    <submittedName>
        <fullName evidence="2">RNA-3'-phosphate cyclase 1</fullName>
    </submittedName>
</protein>
<dbReference type="InterPro" id="IPR000228">
    <property type="entry name" value="RNA3'_term_phos_cyc"/>
</dbReference>
<dbReference type="Proteomes" id="UP000031186">
    <property type="component" value="Unassembled WGS sequence"/>
</dbReference>
<name>A0A0B4GCK8_METAF</name>
<dbReference type="Gene3D" id="3.30.360.20">
    <property type="entry name" value="RNA 3'-terminal phosphate cyclase, insert domain"/>
    <property type="match status" value="1"/>
</dbReference>
<dbReference type="GO" id="GO:0006396">
    <property type="term" value="P:RNA processing"/>
    <property type="evidence" value="ECO:0007669"/>
    <property type="project" value="InterPro"/>
</dbReference>
<dbReference type="InterPro" id="IPR037136">
    <property type="entry name" value="RNA3'_phos_cyclase_dom_sf"/>
</dbReference>
<accession>A0A0B4GCK8</accession>
<evidence type="ECO:0000313" key="3">
    <source>
        <dbReference type="Proteomes" id="UP000031186"/>
    </source>
</evidence>
<sequence length="409" mass="44410">MIQPSTKPIVLDGRTGEGGGQLVRIACGLAALTSQAVTIQNVRGNREGGRGGGLKAQHVTSLSWLAQVTGAETTGLAVGSKTLTFSPRRPPTELVQRRFEIKADTDAASALLVLQAIFPYVLFAGNDAGEPVVLDIWGGTNVHWSLSYEYFDQVLAPTLEERFGIRMERALKARGWNLGPRSRGHMTLTIHPVPRGATLRFSPPREYAFPESYRVRRVDASVVVPGASHARVQEELVAALGPLYPDADVEFRVVEDSGSDARWSILLVAHSEGGIRWARDSLFSMPKKPKTSRDRVIQAACARLCKALYEETSLGGTVDEFLQDQLLSVQALAEGYSSFVRGGDPAGSCTNGPVGEETRMRREKTHEPFGHGSTHTTTARWVIGELLPEAEFYNKGDVVRGVGFSLQGS</sequence>
<dbReference type="GO" id="GO:0005634">
    <property type="term" value="C:nucleus"/>
    <property type="evidence" value="ECO:0007669"/>
    <property type="project" value="TreeGrafter"/>
</dbReference>
<dbReference type="InterPro" id="IPR013792">
    <property type="entry name" value="RNA3'P_cycl/enolpyr_Trfase_a/b"/>
</dbReference>
<dbReference type="OrthoDB" id="25029at2759"/>
<evidence type="ECO:0000259" key="1">
    <source>
        <dbReference type="Pfam" id="PF01137"/>
    </source>
</evidence>
<dbReference type="GO" id="GO:0003963">
    <property type="term" value="F:RNA-3'-phosphate cyclase activity"/>
    <property type="evidence" value="ECO:0007669"/>
    <property type="project" value="TreeGrafter"/>
</dbReference>
<keyword evidence="3" id="KW-1185">Reference proteome</keyword>
<proteinExistence type="predicted"/>
<feature type="domain" description="RNA 3'-terminal phosphate cyclase" evidence="1">
    <location>
        <begin position="16"/>
        <end position="339"/>
    </location>
</feature>
<dbReference type="HOGENOM" id="CLU_027882_3_1_1"/>
<dbReference type="AlphaFoldDB" id="A0A0B4GCK8"/>
<dbReference type="SUPFAM" id="SSF55205">
    <property type="entry name" value="EPT/RTPC-like"/>
    <property type="match status" value="1"/>
</dbReference>
<organism evidence="2 3">
    <name type="scientific">Metarhizium anisopliae (strain ARSEF 549)</name>
    <dbReference type="NCBI Taxonomy" id="3151832"/>
    <lineage>
        <taxon>Eukaryota</taxon>
        <taxon>Fungi</taxon>
        <taxon>Dikarya</taxon>
        <taxon>Ascomycota</taxon>
        <taxon>Pezizomycotina</taxon>
        <taxon>Sordariomycetes</taxon>
        <taxon>Hypocreomycetidae</taxon>
        <taxon>Hypocreales</taxon>
        <taxon>Clavicipitaceae</taxon>
        <taxon>Metarhizium</taxon>
    </lineage>
</organism>